<feature type="domain" description="C-type lectin" evidence="2">
    <location>
        <begin position="165"/>
        <end position="288"/>
    </location>
</feature>
<evidence type="ECO:0000256" key="1">
    <source>
        <dbReference type="SAM" id="SignalP"/>
    </source>
</evidence>
<reference evidence="4" key="1">
    <citation type="journal article" date="2014" name="PLoS ONE">
        <title>The genome and linkage map of the northern pike (Esox lucius): conserved synteny revealed between the salmonid sister group and the Neoteleostei.</title>
        <authorList>
            <person name="Rondeau E.B."/>
            <person name="Minkley D.R."/>
            <person name="Leong J.S."/>
            <person name="Messmer A.M."/>
            <person name="Jantzen J.R."/>
            <person name="von Schalburg K.R."/>
            <person name="Lemon C."/>
            <person name="Bird N.H."/>
            <person name="Koop B.F."/>
        </authorList>
    </citation>
    <scope>NUCLEOTIDE SEQUENCE</scope>
</reference>
<dbReference type="InterPro" id="IPR016187">
    <property type="entry name" value="CTDL_fold"/>
</dbReference>
<dbReference type="InterPro" id="IPR001304">
    <property type="entry name" value="C-type_lectin-like"/>
</dbReference>
<dbReference type="Ensembl" id="ENSELUT00000010619.3">
    <property type="protein sequence ID" value="ENSELUP00000029525.3"/>
    <property type="gene ID" value="ENSELUG00000006471.3"/>
</dbReference>
<keyword evidence="4" id="KW-1185">Reference proteome</keyword>
<feature type="signal peptide" evidence="1">
    <location>
        <begin position="1"/>
        <end position="19"/>
    </location>
</feature>
<proteinExistence type="predicted"/>
<dbReference type="InterPro" id="IPR016186">
    <property type="entry name" value="C-type_lectin-like/link_sf"/>
</dbReference>
<dbReference type="SMART" id="SM00034">
    <property type="entry name" value="CLECT"/>
    <property type="match status" value="1"/>
</dbReference>
<dbReference type="PROSITE" id="PS50041">
    <property type="entry name" value="C_TYPE_LECTIN_2"/>
    <property type="match status" value="1"/>
</dbReference>
<evidence type="ECO:0000313" key="4">
    <source>
        <dbReference type="Proteomes" id="UP000265140"/>
    </source>
</evidence>
<evidence type="ECO:0000259" key="2">
    <source>
        <dbReference type="PROSITE" id="PS50041"/>
    </source>
</evidence>
<evidence type="ECO:0000313" key="3">
    <source>
        <dbReference type="Ensembl" id="ENSELUP00000029525.3"/>
    </source>
</evidence>
<accession>A0A3P8ZLI8</accession>
<dbReference type="Proteomes" id="UP000265140">
    <property type="component" value="Chromosome 24"/>
</dbReference>
<dbReference type="GeneTree" id="ENSGT00940000161814"/>
<dbReference type="InterPro" id="IPR050111">
    <property type="entry name" value="C-type_lectin/snaclec_domain"/>
</dbReference>
<feature type="chain" id="PRO_5044267716" description="C-type lectin domain-containing protein" evidence="1">
    <location>
        <begin position="20"/>
        <end position="291"/>
    </location>
</feature>
<reference evidence="3" key="3">
    <citation type="submission" date="2025-08" db="UniProtKB">
        <authorList>
            <consortium name="Ensembl"/>
        </authorList>
    </citation>
    <scope>IDENTIFICATION</scope>
</reference>
<dbReference type="KEGG" id="els:105006504"/>
<organism evidence="3 4">
    <name type="scientific">Esox lucius</name>
    <name type="common">Northern pike</name>
    <dbReference type="NCBI Taxonomy" id="8010"/>
    <lineage>
        <taxon>Eukaryota</taxon>
        <taxon>Metazoa</taxon>
        <taxon>Chordata</taxon>
        <taxon>Craniata</taxon>
        <taxon>Vertebrata</taxon>
        <taxon>Euteleostomi</taxon>
        <taxon>Actinopterygii</taxon>
        <taxon>Neopterygii</taxon>
        <taxon>Teleostei</taxon>
        <taxon>Protacanthopterygii</taxon>
        <taxon>Esociformes</taxon>
        <taxon>Esocidae</taxon>
        <taxon>Esox</taxon>
    </lineage>
</organism>
<dbReference type="Gene3D" id="3.10.100.10">
    <property type="entry name" value="Mannose-Binding Protein A, subunit A"/>
    <property type="match status" value="1"/>
</dbReference>
<reference evidence="3" key="2">
    <citation type="submission" date="2020-02" db="EMBL/GenBank/DDBJ databases">
        <title>Esox lucius (northern pike) genome, fEsoLuc1, primary haplotype.</title>
        <authorList>
            <person name="Myers G."/>
            <person name="Karagic N."/>
            <person name="Meyer A."/>
            <person name="Pippel M."/>
            <person name="Reichard M."/>
            <person name="Winkler S."/>
            <person name="Tracey A."/>
            <person name="Sims Y."/>
            <person name="Howe K."/>
            <person name="Rhie A."/>
            <person name="Formenti G."/>
            <person name="Durbin R."/>
            <person name="Fedrigo O."/>
            <person name="Jarvis E.D."/>
        </authorList>
    </citation>
    <scope>NUCLEOTIDE SEQUENCE [LARGE SCALE GENOMIC DNA]</scope>
</reference>
<dbReference type="GeneID" id="105006504"/>
<dbReference type="PANTHER" id="PTHR22803">
    <property type="entry name" value="MANNOSE, PHOSPHOLIPASE, LECTIN RECEPTOR RELATED"/>
    <property type="match status" value="1"/>
</dbReference>
<dbReference type="CDD" id="cd00037">
    <property type="entry name" value="CLECT"/>
    <property type="match status" value="1"/>
</dbReference>
<sequence length="291" mass="34420">MGMLTILLLLSVFFVLGDANEIISANNLQPQTNLNIKVEEPKKQQDIKLGKDGKQRFISSHERGSKERYFSRRYRSSEEGYFPRRYRSSEERYFPRRYRSSEERHFPRRYRSSSEEQIPWSGSKSEEDGVELRGRKSLSHFIRNLRRHLRIKPNHRVCPHGWHGHGTHCYHYVPFKASWTKAERNCLLLGGNLASVHGPHQYHFLLSVIERSSKKDQRTWVGGNDAVHEGFWVWSDGSRFHYQNWSRGQPSNSRGQYRMRENCMEINYGADRGQNDACCRQKHPFLCSRKM</sequence>
<dbReference type="RefSeq" id="XP_028973762.2">
    <property type="nucleotide sequence ID" value="XM_029117929.2"/>
</dbReference>
<protein>
    <recommendedName>
        <fullName evidence="2">C-type lectin domain-containing protein</fullName>
    </recommendedName>
</protein>
<name>A0A3P8ZLI8_ESOLU</name>
<dbReference type="AlphaFoldDB" id="A0A3P8ZLI8"/>
<dbReference type="SUPFAM" id="SSF56436">
    <property type="entry name" value="C-type lectin-like"/>
    <property type="match status" value="1"/>
</dbReference>
<dbReference type="Bgee" id="ENSELUG00000006471">
    <property type="expression patterns" value="Expressed in ovary and 3 other cell types or tissues"/>
</dbReference>
<dbReference type="InParanoid" id="A0A3P8ZLI8"/>
<keyword evidence="1" id="KW-0732">Signal</keyword>
<reference evidence="3" key="4">
    <citation type="submission" date="2025-09" db="UniProtKB">
        <authorList>
            <consortium name="Ensembl"/>
        </authorList>
    </citation>
    <scope>IDENTIFICATION</scope>
</reference>
<dbReference type="Pfam" id="PF00059">
    <property type="entry name" value="Lectin_C"/>
    <property type="match status" value="1"/>
</dbReference>
<dbReference type="FunCoup" id="A0A3P8ZLI8">
    <property type="interactions" value="819"/>
</dbReference>